<dbReference type="Pfam" id="PF02602">
    <property type="entry name" value="HEM4"/>
    <property type="match status" value="1"/>
</dbReference>
<evidence type="ECO:0000256" key="4">
    <source>
        <dbReference type="ARBA" id="ARBA00023239"/>
    </source>
</evidence>
<evidence type="ECO:0000256" key="7">
    <source>
        <dbReference type="ARBA" id="ARBA00040167"/>
    </source>
</evidence>
<comment type="similarity">
    <text evidence="2 9">Belongs to the uroporphyrinogen-III synthase family.</text>
</comment>
<evidence type="ECO:0000256" key="6">
    <source>
        <dbReference type="ARBA" id="ARBA00037589"/>
    </source>
</evidence>
<dbReference type="RefSeq" id="WP_042552366.1">
    <property type="nucleotide sequence ID" value="NZ_JXQW01000006.1"/>
</dbReference>
<feature type="domain" description="Tetrapyrrole biosynthesis uroporphyrinogen III synthase" evidence="10">
    <location>
        <begin position="17"/>
        <end position="246"/>
    </location>
</feature>
<evidence type="ECO:0000256" key="9">
    <source>
        <dbReference type="RuleBase" id="RU366031"/>
    </source>
</evidence>
<dbReference type="InterPro" id="IPR036108">
    <property type="entry name" value="4pyrrol_syn_uPrphyn_synt_sf"/>
</dbReference>
<dbReference type="GO" id="GO:0006782">
    <property type="term" value="P:protoporphyrinogen IX biosynthetic process"/>
    <property type="evidence" value="ECO:0007669"/>
    <property type="project" value="UniProtKB-UniRule"/>
</dbReference>
<dbReference type="SUPFAM" id="SSF69618">
    <property type="entry name" value="HemD-like"/>
    <property type="match status" value="1"/>
</dbReference>
<sequence>MSGWRLLLTRPEQECQALAKALASEGVHGACLPLLDIEALPETPEQSALICDLHRYTAVIVVSKPAARFGLDLLDRYWPQPLADQPWFSVGAGTGQILADYGLPVTWPGDGDDSEALLALPELRAALQDALFPRVLIIRGEDGRTLLAEQLRAQGVEVDYLPVYRRVLPGYPVGTLQRLFQVERLNGVAVSSGQGLMHLRQLAADDWPQLAQLPVFVPSPRVAVMARELGASNVVDCRGADTAALLAALRAQASPDL</sequence>
<name>A0A0D0K9A7_9PSED</name>
<dbReference type="GO" id="GO:0004852">
    <property type="term" value="F:uroporphyrinogen-III synthase activity"/>
    <property type="evidence" value="ECO:0007669"/>
    <property type="project" value="UniProtKB-UniRule"/>
</dbReference>
<dbReference type="OrthoDB" id="9787650at2"/>
<dbReference type="UniPathway" id="UPA00251">
    <property type="reaction ID" value="UER00320"/>
</dbReference>
<protein>
    <recommendedName>
        <fullName evidence="7 9">Uroporphyrinogen-III synthase</fullName>
        <ecNumber evidence="3 9">4.2.1.75</ecNumber>
    </recommendedName>
</protein>
<dbReference type="Gene3D" id="3.40.50.10090">
    <property type="match status" value="2"/>
</dbReference>
<dbReference type="Proteomes" id="UP000032068">
    <property type="component" value="Unassembled WGS sequence"/>
</dbReference>
<dbReference type="NCBIfam" id="NF004395">
    <property type="entry name" value="PRK05752.1"/>
    <property type="match status" value="1"/>
</dbReference>
<evidence type="ECO:0000256" key="1">
    <source>
        <dbReference type="ARBA" id="ARBA00004772"/>
    </source>
</evidence>
<comment type="caution">
    <text evidence="11">The sequence shown here is derived from an EMBL/GenBank/DDBJ whole genome shotgun (WGS) entry which is preliminary data.</text>
</comment>
<dbReference type="InterPro" id="IPR003754">
    <property type="entry name" value="4pyrrol_synth_uPrphyn_synth"/>
</dbReference>
<dbReference type="InterPro" id="IPR039793">
    <property type="entry name" value="UROS/Hem4"/>
</dbReference>
<dbReference type="PANTHER" id="PTHR38042:SF1">
    <property type="entry name" value="UROPORPHYRINOGEN-III SYNTHASE, CHLOROPLASTIC"/>
    <property type="match status" value="1"/>
</dbReference>
<evidence type="ECO:0000313" key="12">
    <source>
        <dbReference type="Proteomes" id="UP000032068"/>
    </source>
</evidence>
<evidence type="ECO:0000256" key="2">
    <source>
        <dbReference type="ARBA" id="ARBA00008133"/>
    </source>
</evidence>
<dbReference type="PANTHER" id="PTHR38042">
    <property type="entry name" value="UROPORPHYRINOGEN-III SYNTHASE, CHLOROPLASTIC"/>
    <property type="match status" value="1"/>
</dbReference>
<comment type="function">
    <text evidence="6 9">Catalyzes cyclization of the linear tetrapyrrole, hydroxymethylbilane, to the macrocyclic uroporphyrinogen III.</text>
</comment>
<accession>A0A0D0K9A7</accession>
<keyword evidence="5 9" id="KW-0627">Porphyrin biosynthesis</keyword>
<dbReference type="EC" id="4.2.1.75" evidence="3 9"/>
<proteinExistence type="inferred from homology"/>
<dbReference type="AlphaFoldDB" id="A0A0D0K9A7"/>
<evidence type="ECO:0000256" key="3">
    <source>
        <dbReference type="ARBA" id="ARBA00013109"/>
    </source>
</evidence>
<dbReference type="CDD" id="cd06578">
    <property type="entry name" value="HemD"/>
    <property type="match status" value="1"/>
</dbReference>
<comment type="catalytic activity">
    <reaction evidence="8 9">
        <text>hydroxymethylbilane = uroporphyrinogen III + H2O</text>
        <dbReference type="Rhea" id="RHEA:18965"/>
        <dbReference type="ChEBI" id="CHEBI:15377"/>
        <dbReference type="ChEBI" id="CHEBI:57308"/>
        <dbReference type="ChEBI" id="CHEBI:57845"/>
        <dbReference type="EC" id="4.2.1.75"/>
    </reaction>
</comment>
<reference evidence="11 12" key="1">
    <citation type="submission" date="2014-12" db="EMBL/GenBank/DDBJ databases">
        <title>16Stimator: statistical estimation of ribosomal gene copy numbers from draft genome assemblies.</title>
        <authorList>
            <person name="Perisin M.A."/>
            <person name="Vetter M."/>
            <person name="Gilbert J.A."/>
            <person name="Bergelson J."/>
        </authorList>
    </citation>
    <scope>NUCLEOTIDE SEQUENCE [LARGE SCALE GENOMIC DNA]</scope>
    <source>
        <strain evidence="11 12">MEJ086</strain>
    </source>
</reference>
<dbReference type="EMBL" id="JXQW01000006">
    <property type="protein sequence ID" value="KIQ05223.1"/>
    <property type="molecule type" value="Genomic_DNA"/>
</dbReference>
<evidence type="ECO:0000313" key="11">
    <source>
        <dbReference type="EMBL" id="KIQ05223.1"/>
    </source>
</evidence>
<organism evidence="11 12">
    <name type="scientific">Pseudomonas fulva</name>
    <dbReference type="NCBI Taxonomy" id="47880"/>
    <lineage>
        <taxon>Bacteria</taxon>
        <taxon>Pseudomonadati</taxon>
        <taxon>Pseudomonadota</taxon>
        <taxon>Gammaproteobacteria</taxon>
        <taxon>Pseudomonadales</taxon>
        <taxon>Pseudomonadaceae</taxon>
        <taxon>Pseudomonas</taxon>
    </lineage>
</organism>
<dbReference type="GO" id="GO:0006780">
    <property type="term" value="P:uroporphyrinogen III biosynthetic process"/>
    <property type="evidence" value="ECO:0007669"/>
    <property type="project" value="UniProtKB-UniRule"/>
</dbReference>
<evidence type="ECO:0000256" key="5">
    <source>
        <dbReference type="ARBA" id="ARBA00023244"/>
    </source>
</evidence>
<evidence type="ECO:0000259" key="10">
    <source>
        <dbReference type="Pfam" id="PF02602"/>
    </source>
</evidence>
<evidence type="ECO:0000256" key="8">
    <source>
        <dbReference type="ARBA" id="ARBA00048617"/>
    </source>
</evidence>
<comment type="pathway">
    <text evidence="1 9">Porphyrin-containing compound metabolism; protoporphyrin-IX biosynthesis; coproporphyrinogen-III from 5-aminolevulinate: step 3/4.</text>
</comment>
<keyword evidence="4 9" id="KW-0456">Lyase</keyword>
<gene>
    <name evidence="11" type="ORF">RU08_03225</name>
</gene>